<dbReference type="RefSeq" id="WP_245622051.1">
    <property type="nucleotide sequence ID" value="NZ_LKST01000001.1"/>
</dbReference>
<dbReference type="PATRIC" id="fig|1544416.3.peg.4"/>
<dbReference type="GO" id="GO:0034220">
    <property type="term" value="P:monoatomic ion transmembrane transport"/>
    <property type="evidence" value="ECO:0007669"/>
    <property type="project" value="UniProtKB-KW"/>
</dbReference>
<evidence type="ECO:0000256" key="7">
    <source>
        <dbReference type="ARBA" id="ARBA00035120"/>
    </source>
</evidence>
<evidence type="ECO:0000256" key="5">
    <source>
        <dbReference type="ARBA" id="ARBA00023136"/>
    </source>
</evidence>
<dbReference type="Proteomes" id="UP000050517">
    <property type="component" value="Unassembled WGS sequence"/>
</dbReference>
<comment type="subcellular location">
    <subcellularLocation>
        <location evidence="1">Cell membrane</location>
        <topology evidence="1">Multi-pass membrane protein</topology>
    </subcellularLocation>
</comment>
<name>A0A0Q0TZX7_9CORY</name>
<proteinExistence type="inferred from homology"/>
<comment type="caution">
    <text evidence="11">The sequence shown here is derived from an EMBL/GenBank/DDBJ whole genome shotgun (WGS) entry which is preliminary data.</text>
</comment>
<gene>
    <name evidence="11" type="primary">crcB_2</name>
    <name evidence="11" type="ORF">Cocul_00004</name>
</gene>
<dbReference type="GO" id="GO:0005886">
    <property type="term" value="C:plasma membrane"/>
    <property type="evidence" value="ECO:0007669"/>
    <property type="project" value="UniProtKB-SubCell"/>
</dbReference>
<evidence type="ECO:0000256" key="3">
    <source>
        <dbReference type="ARBA" id="ARBA00022692"/>
    </source>
</evidence>
<keyword evidence="12" id="KW-1185">Reference proteome</keyword>
<feature type="transmembrane region" description="Helical" evidence="10">
    <location>
        <begin position="35"/>
        <end position="59"/>
    </location>
</feature>
<evidence type="ECO:0000313" key="12">
    <source>
        <dbReference type="Proteomes" id="UP000050517"/>
    </source>
</evidence>
<accession>A0A0Q0TZX7</accession>
<evidence type="ECO:0000256" key="2">
    <source>
        <dbReference type="ARBA" id="ARBA00022475"/>
    </source>
</evidence>
<reference evidence="11 12" key="1">
    <citation type="submission" date="2015-10" db="EMBL/GenBank/DDBJ databases">
        <title>Corynebacteirum lowii and Corynebacterium oculi species nova, derived from human clinical disease and and emended description of Corynebacterium mastiditis.</title>
        <authorList>
            <person name="Bernard K."/>
            <person name="Pacheco A.L."/>
            <person name="Mcdougall C."/>
            <person name="Burtx T."/>
            <person name="Weibe D."/>
            <person name="Tyler S."/>
            <person name="Olson A.B."/>
            <person name="Cnockaert M."/>
            <person name="Eguchi H."/>
            <person name="Kuwahara T."/>
            <person name="Nakayama-Imaohji H."/>
            <person name="Boudewijins M."/>
            <person name="Van Hoecke F."/>
            <person name="Bernier A.-M."/>
            <person name="Vandamme P."/>
        </authorList>
    </citation>
    <scope>NUCLEOTIDE SEQUENCE [LARGE SCALE GENOMIC DNA]</scope>
    <source>
        <strain evidence="11 12">NML 130210</strain>
    </source>
</reference>
<keyword evidence="6" id="KW-0813">Transport</keyword>
<keyword evidence="6" id="KW-0407">Ion channel</keyword>
<comment type="function">
    <text evidence="9">Fluoride-specific ion channel. Important for reducing fluoride concentration in the cell, thus reducing its toxicity.</text>
</comment>
<dbReference type="Pfam" id="PF02537">
    <property type="entry name" value="CRCB"/>
    <property type="match status" value="1"/>
</dbReference>
<keyword evidence="4 10" id="KW-1133">Transmembrane helix</keyword>
<keyword evidence="6" id="KW-0406">Ion transport</keyword>
<dbReference type="InterPro" id="IPR003691">
    <property type="entry name" value="FluC"/>
</dbReference>
<comment type="catalytic activity">
    <reaction evidence="8">
        <text>fluoride(in) = fluoride(out)</text>
        <dbReference type="Rhea" id="RHEA:76159"/>
        <dbReference type="ChEBI" id="CHEBI:17051"/>
    </reaction>
    <physiologicalReaction direction="left-to-right" evidence="8">
        <dbReference type="Rhea" id="RHEA:76160"/>
    </physiologicalReaction>
</comment>
<evidence type="ECO:0000313" key="11">
    <source>
        <dbReference type="EMBL" id="KQB84876.1"/>
    </source>
</evidence>
<dbReference type="STRING" id="1544416.Cocul_00004"/>
<comment type="caution">
    <text evidence="10">Lacks conserved residue(s) required for the propagation of feature annotation.</text>
</comment>
<dbReference type="NCBIfam" id="NF001101">
    <property type="entry name" value="PRK00134.1"/>
    <property type="match status" value="1"/>
</dbReference>
<organism evidence="11 12">
    <name type="scientific">Corynebacterium oculi</name>
    <dbReference type="NCBI Taxonomy" id="1544416"/>
    <lineage>
        <taxon>Bacteria</taxon>
        <taxon>Bacillati</taxon>
        <taxon>Actinomycetota</taxon>
        <taxon>Actinomycetes</taxon>
        <taxon>Mycobacteriales</taxon>
        <taxon>Corynebacteriaceae</taxon>
        <taxon>Corynebacterium</taxon>
    </lineage>
</organism>
<evidence type="ECO:0000256" key="10">
    <source>
        <dbReference type="RuleBase" id="RU004340"/>
    </source>
</evidence>
<evidence type="ECO:0000256" key="9">
    <source>
        <dbReference type="ARBA" id="ARBA00049940"/>
    </source>
</evidence>
<keyword evidence="3 10" id="KW-0812">Transmembrane</keyword>
<dbReference type="AlphaFoldDB" id="A0A0Q0TZX7"/>
<feature type="transmembrane region" description="Helical" evidence="10">
    <location>
        <begin position="71"/>
        <end position="101"/>
    </location>
</feature>
<protein>
    <recommendedName>
        <fullName evidence="10">Fluoride-specific ion channel</fullName>
    </recommendedName>
</protein>
<evidence type="ECO:0000256" key="4">
    <source>
        <dbReference type="ARBA" id="ARBA00022989"/>
    </source>
</evidence>
<evidence type="ECO:0000256" key="6">
    <source>
        <dbReference type="ARBA" id="ARBA00023303"/>
    </source>
</evidence>
<sequence>MTDMLRDATIVGSGAALGVAARLLATMMMNDLSSLWVLLTINVVGCLFLGAWGSSLFLGKGILGGYTSFSAFALVLVQAPAATAAAYLAATVVGCVGAWLIGHALAAPRTPGAPA</sequence>
<comment type="similarity">
    <text evidence="7 10">Belongs to the fluoride channel Fluc/FEX (TC 1.A.43) family.</text>
</comment>
<evidence type="ECO:0000256" key="8">
    <source>
        <dbReference type="ARBA" id="ARBA00035585"/>
    </source>
</evidence>
<dbReference type="EMBL" id="LKST01000001">
    <property type="protein sequence ID" value="KQB84876.1"/>
    <property type="molecule type" value="Genomic_DNA"/>
</dbReference>
<keyword evidence="2" id="KW-1003">Cell membrane</keyword>
<keyword evidence="5 10" id="KW-0472">Membrane</keyword>
<evidence type="ECO:0000256" key="1">
    <source>
        <dbReference type="ARBA" id="ARBA00004651"/>
    </source>
</evidence>